<sequence length="191" mass="21760">MVMPQIQIEQRFGQIGLSYTPPHFDIRTRQADLTIEAPAAELSIHTTPGRLDIDQTEAFADEDLRTPLDFSKHQAALARQTAAQGVAEAAQWGQRLLHIERGDAFPAWVMRYRDHMRQFAPALVPRPFSVHIHYEPGRVDIQAQVQPVRVHAQPHPAEIEFVPGQVHTYLEQRPEIRIIPPPVEHLVEMQA</sequence>
<evidence type="ECO:0000313" key="2">
    <source>
        <dbReference type="Proteomes" id="UP000183508"/>
    </source>
</evidence>
<name>A0A1I7L6W2_9BACL</name>
<dbReference type="STRING" id="392015.SAMN05421543_12613"/>
<gene>
    <name evidence="1" type="ORF">SAMN05421543_12613</name>
</gene>
<accession>A0A1I7L6W2</accession>
<dbReference type="AlphaFoldDB" id="A0A1I7L6W2"/>
<keyword evidence="2" id="KW-1185">Reference proteome</keyword>
<dbReference type="InterPro" id="IPR045527">
    <property type="entry name" value="DUF6470"/>
</dbReference>
<dbReference type="OrthoDB" id="2112831at2"/>
<organism evidence="1 2">
    <name type="scientific">Alicyclobacillus macrosporangiidus</name>
    <dbReference type="NCBI Taxonomy" id="392015"/>
    <lineage>
        <taxon>Bacteria</taxon>
        <taxon>Bacillati</taxon>
        <taxon>Bacillota</taxon>
        <taxon>Bacilli</taxon>
        <taxon>Bacillales</taxon>
        <taxon>Alicyclobacillaceae</taxon>
        <taxon>Alicyclobacillus</taxon>
    </lineage>
</organism>
<protein>
    <submittedName>
        <fullName evidence="1">Uncharacterized protein</fullName>
    </submittedName>
</protein>
<dbReference type="Proteomes" id="UP000183508">
    <property type="component" value="Unassembled WGS sequence"/>
</dbReference>
<dbReference type="Pfam" id="PF20074">
    <property type="entry name" value="DUF6470"/>
    <property type="match status" value="1"/>
</dbReference>
<evidence type="ECO:0000313" key="1">
    <source>
        <dbReference type="EMBL" id="SFV05224.1"/>
    </source>
</evidence>
<proteinExistence type="predicted"/>
<dbReference type="EMBL" id="FPBV01000026">
    <property type="protein sequence ID" value="SFV05224.1"/>
    <property type="molecule type" value="Genomic_DNA"/>
</dbReference>
<dbReference type="RefSeq" id="WP_074955923.1">
    <property type="nucleotide sequence ID" value="NZ_FPBV01000026.1"/>
</dbReference>
<reference evidence="2" key="1">
    <citation type="submission" date="2016-10" db="EMBL/GenBank/DDBJ databases">
        <authorList>
            <person name="Varghese N."/>
        </authorList>
    </citation>
    <scope>NUCLEOTIDE SEQUENCE [LARGE SCALE GENOMIC DNA]</scope>
    <source>
        <strain evidence="2">DSM 17980</strain>
    </source>
</reference>